<dbReference type="PANTHER" id="PTHR39201">
    <property type="entry name" value="EXPORTED PROTEIN-RELATED"/>
    <property type="match status" value="1"/>
</dbReference>
<gene>
    <name evidence="2" type="ORF">JKK62_15615</name>
</gene>
<reference evidence="2" key="1">
    <citation type="submission" date="2021-01" db="EMBL/GenBank/DDBJ databases">
        <title>Genome public.</title>
        <authorList>
            <person name="Liu C."/>
            <person name="Sun Q."/>
        </authorList>
    </citation>
    <scope>NUCLEOTIDE SEQUENCE</scope>
    <source>
        <strain evidence="2">M6</strain>
    </source>
</reference>
<dbReference type="PROSITE" id="PS50902">
    <property type="entry name" value="FLAVODOXIN_LIKE"/>
    <property type="match status" value="1"/>
</dbReference>
<dbReference type="GO" id="GO:0016651">
    <property type="term" value="F:oxidoreductase activity, acting on NAD(P)H"/>
    <property type="evidence" value="ECO:0007669"/>
    <property type="project" value="UniProtKB-ARBA"/>
</dbReference>
<dbReference type="GO" id="GO:0009055">
    <property type="term" value="F:electron transfer activity"/>
    <property type="evidence" value="ECO:0007669"/>
    <property type="project" value="InterPro"/>
</dbReference>
<proteinExistence type="predicted"/>
<dbReference type="InterPro" id="IPR001226">
    <property type="entry name" value="Flavodoxin_CS"/>
</dbReference>
<evidence type="ECO:0000259" key="1">
    <source>
        <dbReference type="PROSITE" id="PS50902"/>
    </source>
</evidence>
<dbReference type="SUPFAM" id="SSF52218">
    <property type="entry name" value="Flavoproteins"/>
    <property type="match status" value="1"/>
</dbReference>
<evidence type="ECO:0000313" key="2">
    <source>
        <dbReference type="EMBL" id="MBK6090053.1"/>
    </source>
</evidence>
<accession>A0A934WU75</accession>
<dbReference type="GO" id="GO:0010181">
    <property type="term" value="F:FMN binding"/>
    <property type="evidence" value="ECO:0007669"/>
    <property type="project" value="InterPro"/>
</dbReference>
<dbReference type="PANTHER" id="PTHR39201:SF1">
    <property type="entry name" value="FLAVODOXIN-LIKE DOMAIN-CONTAINING PROTEIN"/>
    <property type="match status" value="1"/>
</dbReference>
<name>A0A934WU75_9FIRM</name>
<evidence type="ECO:0000313" key="3">
    <source>
        <dbReference type="Proteomes" id="UP000633365"/>
    </source>
</evidence>
<comment type="caution">
    <text evidence="2">The sequence shown here is derived from an EMBL/GenBank/DDBJ whole genome shotgun (WGS) entry which is preliminary data.</text>
</comment>
<dbReference type="AlphaFoldDB" id="A0A934WU75"/>
<dbReference type="RefSeq" id="WP_201428745.1">
    <property type="nucleotide sequence ID" value="NZ_JAEQMG010000171.1"/>
</dbReference>
<dbReference type="InterPro" id="IPR029039">
    <property type="entry name" value="Flavoprotein-like_sf"/>
</dbReference>
<sequence>MKTAVVYYSMSGNTQLTAEKIAAQTSAELIRIEPKKAYPTAGFRKFLWGGKSAVMGDKPALTPYRFDGEFDRIIFGTPVWASSFTPPLRTFIEENREALKGKTVAAFLCCSGGGANKAIEKLKQFLDIKDFDAQLVLIDPKDKPSGDNEKKIQAFCLSLNS</sequence>
<dbReference type="Proteomes" id="UP000633365">
    <property type="component" value="Unassembled WGS sequence"/>
</dbReference>
<dbReference type="Gene3D" id="3.40.50.360">
    <property type="match status" value="1"/>
</dbReference>
<keyword evidence="3" id="KW-1185">Reference proteome</keyword>
<dbReference type="Pfam" id="PF12682">
    <property type="entry name" value="Flavodoxin_4"/>
    <property type="match status" value="1"/>
</dbReference>
<dbReference type="InterPro" id="IPR008254">
    <property type="entry name" value="Flavodoxin/NO_synth"/>
</dbReference>
<organism evidence="2 3">
    <name type="scientific">Ruminococcus difficilis</name>
    <dbReference type="NCBI Taxonomy" id="2763069"/>
    <lineage>
        <taxon>Bacteria</taxon>
        <taxon>Bacillati</taxon>
        <taxon>Bacillota</taxon>
        <taxon>Clostridia</taxon>
        <taxon>Eubacteriales</taxon>
        <taxon>Oscillospiraceae</taxon>
        <taxon>Ruminococcus</taxon>
    </lineage>
</organism>
<dbReference type="PROSITE" id="PS00201">
    <property type="entry name" value="FLAVODOXIN"/>
    <property type="match status" value="1"/>
</dbReference>
<feature type="domain" description="Flavodoxin-like" evidence="1">
    <location>
        <begin position="3"/>
        <end position="160"/>
    </location>
</feature>
<protein>
    <submittedName>
        <fullName evidence="2">NAD(P)H-dependent oxidoreductase</fullName>
    </submittedName>
</protein>
<dbReference type="EMBL" id="JAEQMG010000171">
    <property type="protein sequence ID" value="MBK6090053.1"/>
    <property type="molecule type" value="Genomic_DNA"/>
</dbReference>